<keyword evidence="1" id="KW-0812">Transmembrane</keyword>
<accession>A0A845ANV2</accession>
<name>A0A845ANV2_9SPHN</name>
<keyword evidence="1" id="KW-1133">Transmembrane helix</keyword>
<reference evidence="2 3" key="1">
    <citation type="submission" date="2019-12" db="EMBL/GenBank/DDBJ databases">
        <title>Genomic-based taxomic classification of the family Erythrobacteraceae.</title>
        <authorList>
            <person name="Xu L."/>
        </authorList>
    </citation>
    <scope>NUCLEOTIDE SEQUENCE [LARGE SCALE GENOMIC DNA]</scope>
    <source>
        <strain evidence="2 3">KEMB 9005-328</strain>
    </source>
</reference>
<dbReference type="OrthoDB" id="7210964at2"/>
<comment type="caution">
    <text evidence="2">The sequence shown here is derived from an EMBL/GenBank/DDBJ whole genome shotgun (WGS) entry which is preliminary data.</text>
</comment>
<evidence type="ECO:0000313" key="2">
    <source>
        <dbReference type="EMBL" id="MXP28648.1"/>
    </source>
</evidence>
<dbReference type="NCBIfam" id="NF045607">
    <property type="entry name" value="exo_Victor_syst"/>
    <property type="match status" value="1"/>
</dbReference>
<evidence type="ECO:0000256" key="1">
    <source>
        <dbReference type="SAM" id="Phobius"/>
    </source>
</evidence>
<keyword evidence="1" id="KW-0472">Membrane</keyword>
<evidence type="ECO:0000313" key="3">
    <source>
        <dbReference type="Proteomes" id="UP000439780"/>
    </source>
</evidence>
<proteinExistence type="predicted"/>
<feature type="transmembrane region" description="Helical" evidence="1">
    <location>
        <begin position="6"/>
        <end position="21"/>
    </location>
</feature>
<dbReference type="Proteomes" id="UP000439780">
    <property type="component" value="Unassembled WGS sequence"/>
</dbReference>
<sequence length="79" mass="8626">METVYDWITVLGFAGLVTLFLQRSSLENPPDTIWHYLPPAIGAALTNYFGNEGNHIVAIAVGIASIAYVILVLKPRIKA</sequence>
<keyword evidence="3" id="KW-1185">Reference proteome</keyword>
<protein>
    <submittedName>
        <fullName evidence="2">Uncharacterized protein</fullName>
    </submittedName>
</protein>
<dbReference type="AlphaFoldDB" id="A0A845ANV2"/>
<feature type="transmembrane region" description="Helical" evidence="1">
    <location>
        <begin position="56"/>
        <end position="73"/>
    </location>
</feature>
<dbReference type="EMBL" id="WTYA01000005">
    <property type="protein sequence ID" value="MXP28648.1"/>
    <property type="molecule type" value="Genomic_DNA"/>
</dbReference>
<organism evidence="2 3">
    <name type="scientific">Qipengyuania algicida</name>
    <dbReference type="NCBI Taxonomy" id="1836209"/>
    <lineage>
        <taxon>Bacteria</taxon>
        <taxon>Pseudomonadati</taxon>
        <taxon>Pseudomonadota</taxon>
        <taxon>Alphaproteobacteria</taxon>
        <taxon>Sphingomonadales</taxon>
        <taxon>Erythrobacteraceae</taxon>
        <taxon>Qipengyuania</taxon>
    </lineage>
</organism>
<dbReference type="RefSeq" id="WP_160752950.1">
    <property type="nucleotide sequence ID" value="NZ_WTYA01000005.1"/>
</dbReference>
<dbReference type="InterPro" id="IPR054655">
    <property type="entry name" value="XrtV-like"/>
</dbReference>
<gene>
    <name evidence="2" type="ORF">GRI58_07425</name>
</gene>